<proteinExistence type="inferred from homology"/>
<keyword evidence="5" id="KW-0175">Coiled coil</keyword>
<evidence type="ECO:0000256" key="1">
    <source>
        <dbReference type="ARBA" id="ARBA00005234"/>
    </source>
</evidence>
<dbReference type="GO" id="GO:0019784">
    <property type="term" value="F:deNEDDylase activity"/>
    <property type="evidence" value="ECO:0007669"/>
    <property type="project" value="InterPro"/>
</dbReference>
<feature type="region of interest" description="Disordered" evidence="6">
    <location>
        <begin position="1636"/>
        <end position="1673"/>
    </location>
</feature>
<dbReference type="Proteomes" id="UP000664132">
    <property type="component" value="Unassembled WGS sequence"/>
</dbReference>
<feature type="compositionally biased region" description="Polar residues" evidence="6">
    <location>
        <begin position="573"/>
        <end position="588"/>
    </location>
</feature>
<accession>A0A8H7WHC2</accession>
<evidence type="ECO:0000256" key="4">
    <source>
        <dbReference type="ARBA" id="ARBA00022807"/>
    </source>
</evidence>
<dbReference type="Pfam" id="PF02902">
    <property type="entry name" value="Peptidase_C48"/>
    <property type="match status" value="1"/>
</dbReference>
<dbReference type="EMBL" id="JAFJYH010000017">
    <property type="protein sequence ID" value="KAG4424802.1"/>
    <property type="molecule type" value="Genomic_DNA"/>
</dbReference>
<evidence type="ECO:0000256" key="5">
    <source>
        <dbReference type="SAM" id="Coils"/>
    </source>
</evidence>
<evidence type="ECO:0000256" key="6">
    <source>
        <dbReference type="SAM" id="MobiDB-lite"/>
    </source>
</evidence>
<feature type="compositionally biased region" description="Basic and acidic residues" evidence="6">
    <location>
        <begin position="468"/>
        <end position="488"/>
    </location>
</feature>
<reference evidence="8" key="1">
    <citation type="submission" date="2021-02" db="EMBL/GenBank/DDBJ databases">
        <title>Genome sequence Cadophora malorum strain M34.</title>
        <authorList>
            <person name="Stefanovic E."/>
            <person name="Vu D."/>
            <person name="Scully C."/>
            <person name="Dijksterhuis J."/>
            <person name="Roader J."/>
            <person name="Houbraken J."/>
        </authorList>
    </citation>
    <scope>NUCLEOTIDE SEQUENCE</scope>
    <source>
        <strain evidence="8">M34</strain>
    </source>
</reference>
<keyword evidence="3" id="KW-0378">Hydrolase</keyword>
<feature type="compositionally biased region" description="Low complexity" evidence="6">
    <location>
        <begin position="675"/>
        <end position="692"/>
    </location>
</feature>
<evidence type="ECO:0000259" key="7">
    <source>
        <dbReference type="PROSITE" id="PS50600"/>
    </source>
</evidence>
<feature type="compositionally biased region" description="Polar residues" evidence="6">
    <location>
        <begin position="430"/>
        <end position="441"/>
    </location>
</feature>
<feature type="compositionally biased region" description="Basic and acidic residues" evidence="6">
    <location>
        <begin position="976"/>
        <end position="993"/>
    </location>
</feature>
<feature type="compositionally biased region" description="Basic and acidic residues" evidence="6">
    <location>
        <begin position="1958"/>
        <end position="1976"/>
    </location>
</feature>
<feature type="compositionally biased region" description="Basic and acidic residues" evidence="6">
    <location>
        <begin position="1121"/>
        <end position="1131"/>
    </location>
</feature>
<comment type="similarity">
    <text evidence="1">Belongs to the peptidase C48 family.</text>
</comment>
<feature type="compositionally biased region" description="Basic and acidic residues" evidence="6">
    <location>
        <begin position="731"/>
        <end position="753"/>
    </location>
</feature>
<feature type="domain" description="Ubiquitin-like protease family profile" evidence="7">
    <location>
        <begin position="1762"/>
        <end position="1923"/>
    </location>
</feature>
<dbReference type="SUPFAM" id="SSF54001">
    <property type="entry name" value="Cysteine proteinases"/>
    <property type="match status" value="1"/>
</dbReference>
<feature type="region of interest" description="Disordered" evidence="6">
    <location>
        <begin position="1425"/>
        <end position="1538"/>
    </location>
</feature>
<feature type="compositionally biased region" description="Basic and acidic residues" evidence="6">
    <location>
        <begin position="1476"/>
        <end position="1486"/>
    </location>
</feature>
<dbReference type="PROSITE" id="PS50600">
    <property type="entry name" value="ULP_PROTEASE"/>
    <property type="match status" value="1"/>
</dbReference>
<feature type="region of interest" description="Disordered" evidence="6">
    <location>
        <begin position="409"/>
        <end position="588"/>
    </location>
</feature>
<dbReference type="Gene3D" id="3.40.395.10">
    <property type="entry name" value="Adenoviral Proteinase, Chain A"/>
    <property type="match status" value="1"/>
</dbReference>
<evidence type="ECO:0000313" key="8">
    <source>
        <dbReference type="EMBL" id="KAG4424802.1"/>
    </source>
</evidence>
<keyword evidence="4" id="KW-0788">Thiol protease</keyword>
<feature type="compositionally biased region" description="Polar residues" evidence="6">
    <location>
        <begin position="875"/>
        <end position="896"/>
    </location>
</feature>
<dbReference type="InterPro" id="IPR038765">
    <property type="entry name" value="Papain-like_cys_pep_sf"/>
</dbReference>
<feature type="compositionally biased region" description="Low complexity" evidence="6">
    <location>
        <begin position="1138"/>
        <end position="1148"/>
    </location>
</feature>
<feature type="compositionally biased region" description="Basic residues" evidence="6">
    <location>
        <begin position="529"/>
        <end position="538"/>
    </location>
</feature>
<feature type="compositionally biased region" description="Polar residues" evidence="6">
    <location>
        <begin position="1509"/>
        <end position="1529"/>
    </location>
</feature>
<organism evidence="8 9">
    <name type="scientific">Cadophora malorum</name>
    <dbReference type="NCBI Taxonomy" id="108018"/>
    <lineage>
        <taxon>Eukaryota</taxon>
        <taxon>Fungi</taxon>
        <taxon>Dikarya</taxon>
        <taxon>Ascomycota</taxon>
        <taxon>Pezizomycotina</taxon>
        <taxon>Leotiomycetes</taxon>
        <taxon>Helotiales</taxon>
        <taxon>Ploettnerulaceae</taxon>
        <taxon>Cadophora</taxon>
    </lineage>
</organism>
<feature type="compositionally biased region" description="Polar residues" evidence="6">
    <location>
        <begin position="1381"/>
        <end position="1390"/>
    </location>
</feature>
<dbReference type="PANTHER" id="PTHR46468:SF1">
    <property type="entry name" value="SENTRIN-SPECIFIC PROTEASE 8"/>
    <property type="match status" value="1"/>
</dbReference>
<evidence type="ECO:0000313" key="9">
    <source>
        <dbReference type="Proteomes" id="UP000664132"/>
    </source>
</evidence>
<feature type="compositionally biased region" description="Low complexity" evidence="6">
    <location>
        <begin position="1212"/>
        <end position="1223"/>
    </location>
</feature>
<dbReference type="GO" id="GO:0008234">
    <property type="term" value="F:cysteine-type peptidase activity"/>
    <property type="evidence" value="ECO:0007669"/>
    <property type="project" value="UniProtKB-KW"/>
</dbReference>
<feature type="compositionally biased region" description="Low complexity" evidence="6">
    <location>
        <begin position="609"/>
        <end position="636"/>
    </location>
</feature>
<gene>
    <name evidence="8" type="ORF">IFR04_002150</name>
</gene>
<feature type="compositionally biased region" description="Polar residues" evidence="6">
    <location>
        <begin position="448"/>
        <end position="467"/>
    </location>
</feature>
<keyword evidence="2" id="KW-0645">Protease</keyword>
<dbReference type="PANTHER" id="PTHR46468">
    <property type="entry name" value="SENTRIN-SPECIFIC PROTEASE 8"/>
    <property type="match status" value="1"/>
</dbReference>
<feature type="region of interest" description="Disordered" evidence="6">
    <location>
        <begin position="605"/>
        <end position="636"/>
    </location>
</feature>
<feature type="compositionally biased region" description="Basic and acidic residues" evidence="6">
    <location>
        <begin position="1440"/>
        <end position="1455"/>
    </location>
</feature>
<sequence length="1997" mass="219419">MPPKRGRKPAAAASQEDNIQAVIRKLSAHLDKVKGATGVIAVPPALLKAVNGVINACRAKQMLIDQPVVDDFVEMLNNDDGSLYSRLNAEAFSSILKIILHIEACKEAERGLHLLAASLFHDAQDPEDHDKLDKKKDIIGTHCLVPLLNYFVDPGNDFGMRRWAGLLCIQLIMDCDSNHSKLESAPEDSRRSIGRQVFEESDEILKVIYAQLVRLMIEKDTPVDAMFPQHYDEDVYARFPTSSQATAGWVVQFQKYIDDVLNNSSIKAVEDMGYLFFATKIMLLGPRHHNAVLFMDGAQLSFLARSRDAHFDTVLDVPLSLIKKMTFVSDNTSQIESLRITLDLREYNMADDESPCFLDAKALQLSMVAFSMVLGSIENFRSVIHEVQGDIEISQPENGSLACTQTTKRSGVDLGESQARTQESRRQFQDLGSSNELSGDQGSRRQIQELGNSNELSQSQASVSQADLESRVNSQHDHEDRQGSKIEREEVEDDENLYSASPQKSKTQTKELSPEVESSKSMPKPAITRGHKGVKPKAKPPIVPGRHSLDSQMAIAKPNSQIANAKPPKDNKGNSQNKSLTQAKTTTNAAVKKLTGTASAMITEKKNTNAKAQTKTVPVVKKPVPSATKAQQPAAAKKVAIPGVASSKTAVEMRTTNLAYDFSDNLITSPDVNDASTPKVSKSKSTAKPPKAITKPSGSQSKTKVAIADDSPAPVRKRYGLPKPADNISNGKDDKVVEVRGKVSKSLAKEKSKAGPKATKPIISTKADAKKRQSAPAALQVTRQSRRAAASKAKDRMQGADDSYDDDEFENLSPITVKLKAVDDKQTTATFIPTKLSEKVAADFKPQSSDNVKDIFELQAEVARSLGLAHDKSPVVQQNQSSDGVSPTMVTKNGIQVSDVPKKANPSSEPAPKNSAIDMASKLGQTFGCLDSDPERDEPQLANPRNPNSLNARREESRPAQNATEEDDQAGISEHQGNEEGLGRDPSFSDHDGAPSALNFDTSVVPSLPALLPGDPDTPHPETAAVPIDNSPEVPSPPIIQETIETQLKTQVATKVLNVSKPKLAAKASDTFETVLNNGEDIIVGDQIVVSEEVRQVDVVNVSKKRKPTPEKLVTMKRRRAGEDTEIHEQDPQIVLPAKAAVAKTTARASRKSKTSSASPTRKSPRLALKATKQQSELKKAGPELSAASKDPSRKPQIINFGRQGPRNQGVASAAKSKNSPSAVEAHEEASPAETQVANRKRKREKANLAEAASPPKKKQNSSPVFVESNDYLASEPNSSPPLRAVKSKQGRQRLASRPSSQTSRVDRNGSPIAGESPIDHFGKLKERLADAEFHGMPQDSMATVEALTAVFEQEITRPRRASQIFGPKISLGGKPKARPSSPNEPNSRYITHGEAHGVYTDVDTKQVVEEKRILPDPFIERNRKSSGFIDRLQSSASKENTRAKNAPEPRRNPRETQVTRGHRAAAIRSNENEEFPEHARPKPEPNHGQQKIGMAKQAERKTRASVYEQLSPSDMTSGTSYGSQSSDAPRSPLQEVSAPNETWNLAVRPHYKTFEQAIHRIADELITRLSSEEDKMDLLVDQYKENGTKLLDSLQKKRENEKRTLFRNLDQKKSDMAAVFGEAKDVIMETEESLREHSTSHFEREWRRKQSAIHKQISGGRKSAEDPSDDAVVDTNEGTIVEAEDTMTQQTAEIGAGLNREQVGGGRWARLAVKVEGRRKTATAQAATMGRDGFHPFKGRVSRHFGDSLSPDDAYLSYYDIRLTKEDVDTLKNDWLTDNTIAFWEEYLEREELRKYPSSHIVLLRPSMAFMLMQTPDPLTLKDALPNFTRTTHIFLPINDARNVSVAEGGSHWSLLLVSVIDGVAFHYDSLSPSNYNEAMLATNKISTLLGRPLRFMNLEDSPQQENSSDCGVYVCIQMRHLLLKRLLSANAREKVSMSMGGKLVDANGGRKEMLKTIEGFRKEGERRRSTEDSRSSSPFGKGGKTDSRSPPRIDS</sequence>
<feature type="region of interest" description="Disordered" evidence="6">
    <location>
        <begin position="661"/>
        <end position="809"/>
    </location>
</feature>
<feature type="coiled-coil region" evidence="5">
    <location>
        <begin position="1563"/>
        <end position="1605"/>
    </location>
</feature>
<feature type="region of interest" description="Disordered" evidence="6">
    <location>
        <begin position="1119"/>
        <end position="1322"/>
    </location>
</feature>
<dbReference type="FunFam" id="3.40.395.10:FF:000008">
    <property type="entry name" value="Ulp1 protease family protein"/>
    <property type="match status" value="1"/>
</dbReference>
<dbReference type="GO" id="GO:0000338">
    <property type="term" value="P:protein deneddylation"/>
    <property type="evidence" value="ECO:0007669"/>
    <property type="project" value="TreeGrafter"/>
</dbReference>
<feature type="region of interest" description="Disordered" evidence="6">
    <location>
        <begin position="869"/>
        <end position="1034"/>
    </location>
</feature>
<dbReference type="InterPro" id="IPR044613">
    <property type="entry name" value="Nep1/2-like"/>
</dbReference>
<dbReference type="GO" id="GO:0006508">
    <property type="term" value="P:proteolysis"/>
    <property type="evidence" value="ECO:0007669"/>
    <property type="project" value="UniProtKB-KW"/>
</dbReference>
<dbReference type="OrthoDB" id="3557174at2759"/>
<feature type="compositionally biased region" description="Basic and acidic residues" evidence="6">
    <location>
        <begin position="1985"/>
        <end position="1997"/>
    </location>
</feature>
<keyword evidence="9" id="KW-1185">Reference proteome</keyword>
<feature type="compositionally biased region" description="Basic and acidic residues" evidence="6">
    <location>
        <begin position="1636"/>
        <end position="1649"/>
    </location>
</feature>
<evidence type="ECO:0000256" key="2">
    <source>
        <dbReference type="ARBA" id="ARBA00022670"/>
    </source>
</evidence>
<name>A0A8H7WHC2_9HELO</name>
<comment type="caution">
    <text evidence="8">The sequence shown here is derived from an EMBL/GenBank/DDBJ whole genome shotgun (WGS) entry which is preliminary data.</text>
</comment>
<protein>
    <recommendedName>
        <fullName evidence="7">Ubiquitin-like protease family profile domain-containing protein</fullName>
    </recommendedName>
</protein>
<dbReference type="InterPro" id="IPR003653">
    <property type="entry name" value="Peptidase_C48_C"/>
</dbReference>
<feature type="region of interest" description="Disordered" evidence="6">
    <location>
        <begin position="1356"/>
        <end position="1393"/>
    </location>
</feature>
<feature type="region of interest" description="Disordered" evidence="6">
    <location>
        <begin position="1958"/>
        <end position="1997"/>
    </location>
</feature>
<evidence type="ECO:0000256" key="3">
    <source>
        <dbReference type="ARBA" id="ARBA00022801"/>
    </source>
</evidence>